<comment type="caution">
    <text evidence="2">The sequence shown here is derived from an EMBL/GenBank/DDBJ whole genome shotgun (WGS) entry which is preliminary data.</text>
</comment>
<dbReference type="Proteomes" id="UP000265520">
    <property type="component" value="Unassembled WGS sequence"/>
</dbReference>
<accession>A0A392PZ34</accession>
<name>A0A392PZ34_9FABA</name>
<evidence type="ECO:0000313" key="2">
    <source>
        <dbReference type="EMBL" id="MCI16809.1"/>
    </source>
</evidence>
<keyword evidence="3" id="KW-1185">Reference proteome</keyword>
<proteinExistence type="predicted"/>
<protein>
    <submittedName>
        <fullName evidence="2">Protein phosphatase 2C and cyclic nucleotide-binding/kinase domain-containing protein</fullName>
    </submittedName>
</protein>
<feature type="compositionally biased region" description="Polar residues" evidence="1">
    <location>
        <begin position="90"/>
        <end position="101"/>
    </location>
</feature>
<keyword evidence="2" id="KW-0808">Transferase</keyword>
<dbReference type="GO" id="GO:0016301">
    <property type="term" value="F:kinase activity"/>
    <property type="evidence" value="ECO:0007669"/>
    <property type="project" value="UniProtKB-KW"/>
</dbReference>
<dbReference type="EMBL" id="LXQA010102517">
    <property type="protein sequence ID" value="MCI16809.1"/>
    <property type="molecule type" value="Genomic_DNA"/>
</dbReference>
<evidence type="ECO:0000256" key="1">
    <source>
        <dbReference type="SAM" id="MobiDB-lite"/>
    </source>
</evidence>
<feature type="region of interest" description="Disordered" evidence="1">
    <location>
        <begin position="90"/>
        <end position="109"/>
    </location>
</feature>
<sequence>PPVAHSASSRDVLRTSVPQVIEVTGSESPSTFGWTARNNRVRQELSRARIRAIENSLENGQGWVPPSSAHRKTWEEEIYFFLLQSSRTANLDGASSSSYATGTHREGFE</sequence>
<organism evidence="2 3">
    <name type="scientific">Trifolium medium</name>
    <dbReference type="NCBI Taxonomy" id="97028"/>
    <lineage>
        <taxon>Eukaryota</taxon>
        <taxon>Viridiplantae</taxon>
        <taxon>Streptophyta</taxon>
        <taxon>Embryophyta</taxon>
        <taxon>Tracheophyta</taxon>
        <taxon>Spermatophyta</taxon>
        <taxon>Magnoliopsida</taxon>
        <taxon>eudicotyledons</taxon>
        <taxon>Gunneridae</taxon>
        <taxon>Pentapetalae</taxon>
        <taxon>rosids</taxon>
        <taxon>fabids</taxon>
        <taxon>Fabales</taxon>
        <taxon>Fabaceae</taxon>
        <taxon>Papilionoideae</taxon>
        <taxon>50 kb inversion clade</taxon>
        <taxon>NPAAA clade</taxon>
        <taxon>Hologalegina</taxon>
        <taxon>IRL clade</taxon>
        <taxon>Trifolieae</taxon>
        <taxon>Trifolium</taxon>
    </lineage>
</organism>
<feature type="non-terminal residue" evidence="2">
    <location>
        <position position="1"/>
    </location>
</feature>
<evidence type="ECO:0000313" key="3">
    <source>
        <dbReference type="Proteomes" id="UP000265520"/>
    </source>
</evidence>
<reference evidence="2 3" key="1">
    <citation type="journal article" date="2018" name="Front. Plant Sci.">
        <title>Red Clover (Trifolium pratense) and Zigzag Clover (T. medium) - A Picture of Genomic Similarities and Differences.</title>
        <authorList>
            <person name="Dluhosova J."/>
            <person name="Istvanek J."/>
            <person name="Nedelnik J."/>
            <person name="Repkova J."/>
        </authorList>
    </citation>
    <scope>NUCLEOTIDE SEQUENCE [LARGE SCALE GENOMIC DNA]</scope>
    <source>
        <strain evidence="3">cv. 10/8</strain>
        <tissue evidence="2">Leaf</tissue>
    </source>
</reference>
<keyword evidence="2" id="KW-0418">Kinase</keyword>
<dbReference type="AlphaFoldDB" id="A0A392PZ34"/>